<gene>
    <name evidence="1" type="ORF">SAMN06265377_1035</name>
</gene>
<evidence type="ECO:0000313" key="1">
    <source>
        <dbReference type="EMBL" id="SNY95367.1"/>
    </source>
</evidence>
<dbReference type="GO" id="GO:0016788">
    <property type="term" value="F:hydrolase activity, acting on ester bonds"/>
    <property type="evidence" value="ECO:0007669"/>
    <property type="project" value="UniProtKB-ARBA"/>
</dbReference>
<name>A0A285MFW5_9FLAO</name>
<evidence type="ECO:0008006" key="3">
    <source>
        <dbReference type="Google" id="ProtNLM"/>
    </source>
</evidence>
<dbReference type="EMBL" id="OBEH01000001">
    <property type="protein sequence ID" value="SNY95367.1"/>
    <property type="molecule type" value="Genomic_DNA"/>
</dbReference>
<evidence type="ECO:0000313" key="2">
    <source>
        <dbReference type="Proteomes" id="UP000219048"/>
    </source>
</evidence>
<reference evidence="2" key="1">
    <citation type="submission" date="2017-09" db="EMBL/GenBank/DDBJ databases">
        <authorList>
            <person name="Varghese N."/>
            <person name="Submissions S."/>
        </authorList>
    </citation>
    <scope>NUCLEOTIDE SEQUENCE [LARGE SCALE GENOMIC DNA]</scope>
    <source>
        <strain evidence="2">DSM 25885</strain>
    </source>
</reference>
<dbReference type="RefSeq" id="WP_097044671.1">
    <property type="nucleotide sequence ID" value="NZ_OBEH01000001.1"/>
</dbReference>
<dbReference type="InterPro" id="IPR036514">
    <property type="entry name" value="SGNH_hydro_sf"/>
</dbReference>
<dbReference type="OrthoDB" id="1426759at2"/>
<dbReference type="Gene3D" id="3.40.50.1110">
    <property type="entry name" value="SGNH hydrolase"/>
    <property type="match status" value="1"/>
</dbReference>
<keyword evidence="2" id="KW-1185">Reference proteome</keyword>
<dbReference type="AlphaFoldDB" id="A0A285MFW5"/>
<accession>A0A285MFW5</accession>
<proteinExistence type="predicted"/>
<dbReference type="Proteomes" id="UP000219048">
    <property type="component" value="Unassembled WGS sequence"/>
</dbReference>
<protein>
    <recommendedName>
        <fullName evidence="3">SGNH/GDSL hydrolase family protein</fullName>
    </recommendedName>
</protein>
<dbReference type="SUPFAM" id="SSF52266">
    <property type="entry name" value="SGNH hydrolase"/>
    <property type="match status" value="1"/>
</dbReference>
<organism evidence="1 2">
    <name type="scientific">Flagellimonas pacifica</name>
    <dbReference type="NCBI Taxonomy" id="1247520"/>
    <lineage>
        <taxon>Bacteria</taxon>
        <taxon>Pseudomonadati</taxon>
        <taxon>Bacteroidota</taxon>
        <taxon>Flavobacteriia</taxon>
        <taxon>Flavobacteriales</taxon>
        <taxon>Flavobacteriaceae</taxon>
        <taxon>Flagellimonas</taxon>
    </lineage>
</organism>
<sequence>MKKLVIKSIVYFVSILVVLELLARVFHLHSEDPQRFIDPNEVEKRVPNSEGFAVTGNRNQNFSKFRINHSGFNSFREFNPSFSNTEIALIGDSFIEGFHEDYDKSIGKKIEEQLNNKTEVYEYGYAGYDLSNQLHLLQAYAEEFEKIDYIIIYLDYRTDLNRDTYTPDRERIQTLASPIFKIRDRFKIILYASRIGVLDPIQELIIKATPQKKAIESKWNHEENRDSLLLNNFKTLCSKYPINYTKTFFLIDGRKTPSSFLDYCNVNNIKYLDYGKIFKETDLPTTLIYDQHWNNHGRSLIAKLISDSLPTKD</sequence>